<dbReference type="Pfam" id="PF04378">
    <property type="entry name" value="RsmJ"/>
    <property type="match status" value="1"/>
</dbReference>
<sequence length="261" mass="29239">MLSYQHAFHAGNLADVHKHAALASALAYLTRKPKPLSYIETHAGRALYDLSGAEAQKTGEAAQGITKILDRLPTENPYRQTIEAIRAEHGPNAYPGSPLIARHLLRDTDSLHLAELHPQEHAALRQTIRARNTHVHQQDGYELAVSLTPPDPRRGLCLIDPSWEVKSDYTTLPKTVQTLAKKWNVGIIMIWYPILTDAPHLPMLRSLEQDHPDGLRHEVHFPPARDGHRMIGSGLFTVNPPWGLEAELQHLTKTLFSKLKP</sequence>
<keyword evidence="1 2" id="KW-0489">Methyltransferase</keyword>
<feature type="binding site" evidence="1">
    <location>
        <position position="19"/>
    </location>
    <ligand>
        <name>S-adenosyl-L-methionine</name>
        <dbReference type="ChEBI" id="CHEBI:59789"/>
    </ligand>
</feature>
<dbReference type="EMBL" id="JACIEJ010000002">
    <property type="protein sequence ID" value="MBB3984533.1"/>
    <property type="molecule type" value="Genomic_DNA"/>
</dbReference>
<comment type="catalytic activity">
    <reaction evidence="1">
        <text>adenosine(2030) in 23S rRNA + S-adenosyl-L-methionine = N(6)-methyladenosine(2030) in 23S rRNA + S-adenosyl-L-homocysteine + H(+)</text>
        <dbReference type="Rhea" id="RHEA:43736"/>
        <dbReference type="Rhea" id="RHEA-COMP:10668"/>
        <dbReference type="Rhea" id="RHEA-COMP:10669"/>
        <dbReference type="ChEBI" id="CHEBI:15378"/>
        <dbReference type="ChEBI" id="CHEBI:57856"/>
        <dbReference type="ChEBI" id="CHEBI:59789"/>
        <dbReference type="ChEBI" id="CHEBI:74411"/>
        <dbReference type="ChEBI" id="CHEBI:74449"/>
        <dbReference type="EC" id="2.1.1.266"/>
    </reaction>
</comment>
<dbReference type="GO" id="GO:0070475">
    <property type="term" value="P:rRNA base methylation"/>
    <property type="evidence" value="ECO:0007669"/>
    <property type="project" value="UniProtKB-UniRule"/>
</dbReference>
<dbReference type="EC" id="2.1.1.266" evidence="1"/>
<dbReference type="GO" id="GO:0036307">
    <property type="term" value="F:23S rRNA (adenine(2030)-N(6))-methyltransferase activity"/>
    <property type="evidence" value="ECO:0007669"/>
    <property type="project" value="UniProtKB-UniRule"/>
</dbReference>
<name>A0A7W6DK51_9RHOB</name>
<feature type="binding site" evidence="1">
    <location>
        <position position="115"/>
    </location>
    <ligand>
        <name>S-adenosyl-L-methionine</name>
        <dbReference type="ChEBI" id="CHEBI:59789"/>
    </ligand>
</feature>
<dbReference type="AlphaFoldDB" id="A0A7W6DK51"/>
<comment type="subunit">
    <text evidence="1">Monomer.</text>
</comment>
<comment type="similarity">
    <text evidence="1">Belongs to the RlmJ family.</text>
</comment>
<gene>
    <name evidence="1" type="primary">rlmJ</name>
    <name evidence="2" type="ORF">GGQ68_000849</name>
</gene>
<dbReference type="Proteomes" id="UP000541426">
    <property type="component" value="Unassembled WGS sequence"/>
</dbReference>
<dbReference type="Gene3D" id="3.40.50.150">
    <property type="entry name" value="Vaccinia Virus protein VP39"/>
    <property type="match status" value="1"/>
</dbReference>
<keyword evidence="1" id="KW-0698">rRNA processing</keyword>
<evidence type="ECO:0000313" key="3">
    <source>
        <dbReference type="Proteomes" id="UP000541426"/>
    </source>
</evidence>
<reference evidence="2 3" key="1">
    <citation type="submission" date="2020-08" db="EMBL/GenBank/DDBJ databases">
        <title>Genomic Encyclopedia of Type Strains, Phase IV (KMG-IV): sequencing the most valuable type-strain genomes for metagenomic binning, comparative biology and taxonomic classification.</title>
        <authorList>
            <person name="Goeker M."/>
        </authorList>
    </citation>
    <scope>NUCLEOTIDE SEQUENCE [LARGE SCALE GENOMIC DNA]</scope>
    <source>
        <strain evidence="2 3">DSM 102235</strain>
    </source>
</reference>
<dbReference type="HAMAP" id="MF_00934">
    <property type="entry name" value="23SrRNA_methyltr_J"/>
    <property type="match status" value="1"/>
</dbReference>
<feature type="binding site" evidence="1">
    <location>
        <position position="42"/>
    </location>
    <ligand>
        <name>S-adenosyl-L-methionine</name>
        <dbReference type="ChEBI" id="CHEBI:59789"/>
    </ligand>
</feature>
<feature type="binding site" evidence="1">
    <location>
        <begin position="139"/>
        <end position="140"/>
    </location>
    <ligand>
        <name>S-adenosyl-L-methionine</name>
        <dbReference type="ChEBI" id="CHEBI:59789"/>
    </ligand>
</feature>
<organism evidence="2 3">
    <name type="scientific">Sagittula marina</name>
    <dbReference type="NCBI Taxonomy" id="943940"/>
    <lineage>
        <taxon>Bacteria</taxon>
        <taxon>Pseudomonadati</taxon>
        <taxon>Pseudomonadota</taxon>
        <taxon>Alphaproteobacteria</taxon>
        <taxon>Rhodobacterales</taxon>
        <taxon>Roseobacteraceae</taxon>
        <taxon>Sagittula</taxon>
    </lineage>
</organism>
<feature type="active site" description="Proton acceptor" evidence="1">
    <location>
        <position position="160"/>
    </location>
</feature>
<feature type="binding site" evidence="1">
    <location>
        <position position="160"/>
    </location>
    <ligand>
        <name>S-adenosyl-L-methionine</name>
        <dbReference type="ChEBI" id="CHEBI:59789"/>
    </ligand>
</feature>
<evidence type="ECO:0000313" key="2">
    <source>
        <dbReference type="EMBL" id="MBB3984533.1"/>
    </source>
</evidence>
<keyword evidence="3" id="KW-1185">Reference proteome</keyword>
<proteinExistence type="inferred from homology"/>
<keyword evidence="1" id="KW-0949">S-adenosyl-L-methionine</keyword>
<dbReference type="InterPro" id="IPR029063">
    <property type="entry name" value="SAM-dependent_MTases_sf"/>
</dbReference>
<keyword evidence="1 2" id="KW-0808">Transferase</keyword>
<dbReference type="GO" id="GO:0005829">
    <property type="term" value="C:cytosol"/>
    <property type="evidence" value="ECO:0007669"/>
    <property type="project" value="TreeGrafter"/>
</dbReference>
<feature type="binding site" evidence="1">
    <location>
        <position position="97"/>
    </location>
    <ligand>
        <name>S-adenosyl-L-methionine</name>
        <dbReference type="ChEBI" id="CHEBI:59789"/>
    </ligand>
</feature>
<protein>
    <recommendedName>
        <fullName evidence="1">Ribosomal RNA large subunit methyltransferase J</fullName>
        <ecNumber evidence="1">2.1.1.266</ecNumber>
    </recommendedName>
    <alternativeName>
        <fullName evidence="1">23S rRNA (adenine(2030)-N6)-methyltransferase</fullName>
    </alternativeName>
    <alternativeName>
        <fullName evidence="1">23S rRNA m6A2030 methyltransferase</fullName>
    </alternativeName>
</protein>
<dbReference type="PANTHER" id="PTHR37426:SF1">
    <property type="entry name" value="RIBOSOMAL RNA LARGE SUBUNIT METHYLTRANSFERASE J"/>
    <property type="match status" value="1"/>
</dbReference>
<keyword evidence="1" id="KW-0694">RNA-binding</keyword>
<comment type="caution">
    <text evidence="2">The sequence shown here is derived from an EMBL/GenBank/DDBJ whole genome shotgun (WGS) entry which is preliminary data.</text>
</comment>
<dbReference type="SUPFAM" id="SSF53335">
    <property type="entry name" value="S-adenosyl-L-methionine-dependent methyltransferases"/>
    <property type="match status" value="1"/>
</dbReference>
<dbReference type="GO" id="GO:0003723">
    <property type="term" value="F:RNA binding"/>
    <property type="evidence" value="ECO:0007669"/>
    <property type="project" value="UniProtKB-UniRule"/>
</dbReference>
<dbReference type="InterPro" id="IPR007473">
    <property type="entry name" value="RlmJ"/>
</dbReference>
<comment type="function">
    <text evidence="1">Specifically methylates the adenine in position 2030 of 23S rRNA.</text>
</comment>
<evidence type="ECO:0000256" key="1">
    <source>
        <dbReference type="HAMAP-Rule" id="MF_00934"/>
    </source>
</evidence>
<feature type="site" description="Interaction with substrate rRNA" evidence="1">
    <location>
        <position position="4"/>
    </location>
</feature>
<dbReference type="RefSeq" id="WP_183963218.1">
    <property type="nucleotide sequence ID" value="NZ_BAABBZ010000014.1"/>
</dbReference>
<accession>A0A7W6DK51</accession>
<dbReference type="PANTHER" id="PTHR37426">
    <property type="entry name" value="RIBOSOMAL RNA LARGE SUBUNIT METHYLTRANSFERASE J"/>
    <property type="match status" value="1"/>
</dbReference>